<keyword evidence="2" id="KW-1185">Reference proteome</keyword>
<evidence type="ECO:0000313" key="2">
    <source>
        <dbReference type="Proteomes" id="UP000018144"/>
    </source>
</evidence>
<sequence length="17" mass="2098">MFLREIIVNFETHMSMV</sequence>
<organism evidence="1 2">
    <name type="scientific">Pyronema omphalodes (strain CBS 100304)</name>
    <name type="common">Pyronema confluens</name>
    <dbReference type="NCBI Taxonomy" id="1076935"/>
    <lineage>
        <taxon>Eukaryota</taxon>
        <taxon>Fungi</taxon>
        <taxon>Dikarya</taxon>
        <taxon>Ascomycota</taxon>
        <taxon>Pezizomycotina</taxon>
        <taxon>Pezizomycetes</taxon>
        <taxon>Pezizales</taxon>
        <taxon>Pyronemataceae</taxon>
        <taxon>Pyronema</taxon>
    </lineage>
</organism>
<reference evidence="1 2" key="1">
    <citation type="journal article" date="2013" name="PLoS Genet.">
        <title>The genome and development-dependent transcriptomes of Pyronema confluens: a window into fungal evolution.</title>
        <authorList>
            <person name="Traeger S."/>
            <person name="Altegoer F."/>
            <person name="Freitag M."/>
            <person name="Gabaldon T."/>
            <person name="Kempken F."/>
            <person name="Kumar A."/>
            <person name="Marcet-Houben M."/>
            <person name="Poggeler S."/>
            <person name="Stajich J.E."/>
            <person name="Nowrousian M."/>
        </authorList>
    </citation>
    <scope>NUCLEOTIDE SEQUENCE [LARGE SCALE GENOMIC DNA]</scope>
    <source>
        <strain evidence="2">CBS 100304</strain>
        <tissue evidence="1">Vegetative mycelium</tissue>
    </source>
</reference>
<protein>
    <submittedName>
        <fullName evidence="1">Uncharacterized protein</fullName>
    </submittedName>
</protein>
<dbReference type="EMBL" id="HF936198">
    <property type="protein sequence ID" value="CCX15557.1"/>
    <property type="molecule type" value="Genomic_DNA"/>
</dbReference>
<dbReference type="Proteomes" id="UP000018144">
    <property type="component" value="Unassembled WGS sequence"/>
</dbReference>
<dbReference type="AlphaFoldDB" id="U4L981"/>
<evidence type="ECO:0000313" key="1">
    <source>
        <dbReference type="EMBL" id="CCX15557.1"/>
    </source>
</evidence>
<name>U4L981_PYROM</name>
<accession>U4L981</accession>
<proteinExistence type="predicted"/>
<gene>
    <name evidence="1" type="ORF">PCON_01924</name>
</gene>